<dbReference type="AlphaFoldDB" id="J9B409"/>
<evidence type="ECO:0000313" key="6">
    <source>
        <dbReference type="EMBL" id="EJW81730.1"/>
    </source>
</evidence>
<protein>
    <submittedName>
        <fullName evidence="6">DZF family protein</fullName>
    </submittedName>
</protein>
<dbReference type="InterPro" id="IPR022755">
    <property type="entry name" value="Znf_C2H2_jaz"/>
</dbReference>
<evidence type="ECO:0000259" key="5">
    <source>
        <dbReference type="PROSITE" id="PS00028"/>
    </source>
</evidence>
<gene>
    <name evidence="6" type="ORF">WUBG_07361</name>
</gene>
<feature type="domain" description="C2H2-type" evidence="5">
    <location>
        <begin position="369"/>
        <end position="391"/>
    </location>
</feature>
<reference evidence="7" key="1">
    <citation type="submission" date="2012-08" db="EMBL/GenBank/DDBJ databases">
        <title>The Genome Sequence of Wuchereria bancrofti.</title>
        <authorList>
            <person name="Nutman T.B."/>
            <person name="Fink D.L."/>
            <person name="Russ C."/>
            <person name="Young S."/>
            <person name="Zeng Q."/>
            <person name="Koehrsen M."/>
            <person name="Alvarado L."/>
            <person name="Berlin A."/>
            <person name="Chapman S.B."/>
            <person name="Chen Z."/>
            <person name="Freedman E."/>
            <person name="Gellesch M."/>
            <person name="Goldberg J."/>
            <person name="Griggs A."/>
            <person name="Gujja S."/>
            <person name="Heilman E.R."/>
            <person name="Heiman D."/>
            <person name="Hepburn T."/>
            <person name="Howarth C."/>
            <person name="Jen D."/>
            <person name="Larson L."/>
            <person name="Lewis B."/>
            <person name="Mehta T."/>
            <person name="Park D."/>
            <person name="Pearson M."/>
            <person name="Roberts A."/>
            <person name="Saif S."/>
            <person name="Shea T."/>
            <person name="Shenoy N."/>
            <person name="Sisk P."/>
            <person name="Stolte C."/>
            <person name="Sykes S."/>
            <person name="Walk T."/>
            <person name="White J."/>
            <person name="Yandava C."/>
            <person name="Haas B."/>
            <person name="Henn M.R."/>
            <person name="Nusbaum C."/>
            <person name="Birren B."/>
        </authorList>
    </citation>
    <scope>NUCLEOTIDE SEQUENCE [LARGE SCALE GENOMIC DNA]</scope>
    <source>
        <strain evidence="7">NA</strain>
    </source>
</reference>
<proteinExistence type="predicted"/>
<dbReference type="PANTHER" id="PTHR45762:SF3">
    <property type="entry name" value="ZINC-FINGER PROTEIN AT 72D, ISOFORM B"/>
    <property type="match status" value="1"/>
</dbReference>
<accession>J9B409</accession>
<feature type="region of interest" description="Disordered" evidence="4">
    <location>
        <begin position="410"/>
        <end position="434"/>
    </location>
</feature>
<dbReference type="Proteomes" id="UP000004810">
    <property type="component" value="Unassembled WGS sequence"/>
</dbReference>
<dbReference type="SUPFAM" id="SSF57667">
    <property type="entry name" value="beta-beta-alpha zinc fingers"/>
    <property type="match status" value="3"/>
</dbReference>
<evidence type="ECO:0000313" key="7">
    <source>
        <dbReference type="Proteomes" id="UP000004810"/>
    </source>
</evidence>
<name>J9B409_WUCBA</name>
<dbReference type="InterPro" id="IPR003604">
    <property type="entry name" value="Matrin/U1-like-C_Znf_C2H2"/>
</dbReference>
<dbReference type="GO" id="GO:0003727">
    <property type="term" value="F:single-stranded RNA binding"/>
    <property type="evidence" value="ECO:0007669"/>
    <property type="project" value="TreeGrafter"/>
</dbReference>
<dbReference type="GO" id="GO:0003725">
    <property type="term" value="F:double-stranded RNA binding"/>
    <property type="evidence" value="ECO:0007669"/>
    <property type="project" value="TreeGrafter"/>
</dbReference>
<dbReference type="GO" id="GO:0008270">
    <property type="term" value="F:zinc ion binding"/>
    <property type="evidence" value="ECO:0007669"/>
    <property type="project" value="UniProtKB-KW"/>
</dbReference>
<feature type="domain" description="C2H2-type" evidence="5">
    <location>
        <begin position="549"/>
        <end position="571"/>
    </location>
</feature>
<dbReference type="SMART" id="SM00451">
    <property type="entry name" value="ZnF_U1"/>
    <property type="match status" value="3"/>
</dbReference>
<comment type="caution">
    <text evidence="6">The sequence shown here is derived from an EMBL/GenBank/DDBJ whole genome shotgun (WGS) entry which is preliminary data.</text>
</comment>
<dbReference type="Gene3D" id="3.30.160.60">
    <property type="entry name" value="Classic Zinc Finger"/>
    <property type="match status" value="3"/>
</dbReference>
<keyword evidence="1" id="KW-0479">Metal-binding</keyword>
<evidence type="ECO:0000256" key="4">
    <source>
        <dbReference type="SAM" id="MobiDB-lite"/>
    </source>
</evidence>
<dbReference type="EMBL" id="ADBV01003415">
    <property type="protein sequence ID" value="EJW81730.1"/>
    <property type="molecule type" value="Genomic_DNA"/>
</dbReference>
<keyword evidence="3" id="KW-0862">Zinc</keyword>
<dbReference type="FunFam" id="3.30.160.60:FF:002080">
    <property type="entry name" value="Zinc finger RNA-binding protein"/>
    <property type="match status" value="1"/>
</dbReference>
<feature type="non-terminal residue" evidence="6">
    <location>
        <position position="656"/>
    </location>
</feature>
<dbReference type="SMART" id="SM00355">
    <property type="entry name" value="ZnF_C2H2"/>
    <property type="match status" value="3"/>
</dbReference>
<keyword evidence="2" id="KW-0863">Zinc-finger</keyword>
<evidence type="ECO:0000256" key="3">
    <source>
        <dbReference type="ARBA" id="ARBA00022833"/>
    </source>
</evidence>
<dbReference type="PROSITE" id="PS00028">
    <property type="entry name" value="ZINC_FINGER_C2H2_1"/>
    <property type="match status" value="2"/>
</dbReference>
<sequence length="656" mass="69204">MKNLKKLDFLGNSNSECPEKLRSYNSTYATSPAAAVYNATVQSQPTPHTPTLGAAVGATNPTSVYASFSSAAAPTASPYAAYANPTAAAAYAQYGQTAAAVASLQQQQQQQVQQVVRNYSNLQLQAAAATGVVSASAAAYPGHTATRLTDSYSTVGSVPSTGEYTNTLRTAAAAAVAASAAANSTSNNSYVGVTRIGTAVTSQPANTSSATGTSSSSIFQKFSTSNYNSYDAAVYAAASSYLQSKAAGAANVWMGATKKSSTTGYDGGSSSFSGITSSNIAITGGGGSSGVSGRGAYTGNRGRGTFSNKRFGQGRSADMQQFYCEVCKISCAGAQTYKEHMDGQKHKKKEAMQKGEGQTLSKSRVSFRCETCNVTCTGKDTYESHVRGSKHQKTANLMKKLGKPVAETPTVLAPGEKSNKPGVPSGGTPISTVGGPAVPTKRVNFVLNIFYHSGILWINELVVVITKMVALEVIGVPTVKFVGGEKLQSTAQELARKAANAAEAAIEASGQKSAAVEAALAAEKEVQPVGEDYVEEERNASGKLIQYSCKLCDCKFSDPNAKNIHIKGRKHRLQYKMKVNPNLVVEVKPNQVPREMRNEIARKLRAQRMHVMPPRPLGAPQPLLMPLPARPWCGVMDPGRRIETVEDRHVMAKHRS</sequence>
<dbReference type="InterPro" id="IPR036236">
    <property type="entry name" value="Znf_C2H2_sf"/>
</dbReference>
<dbReference type="GO" id="GO:0071011">
    <property type="term" value="C:precatalytic spliceosome"/>
    <property type="evidence" value="ECO:0007669"/>
    <property type="project" value="TreeGrafter"/>
</dbReference>
<organism evidence="6 7">
    <name type="scientific">Wuchereria bancrofti</name>
    <dbReference type="NCBI Taxonomy" id="6293"/>
    <lineage>
        <taxon>Eukaryota</taxon>
        <taxon>Metazoa</taxon>
        <taxon>Ecdysozoa</taxon>
        <taxon>Nematoda</taxon>
        <taxon>Chromadorea</taxon>
        <taxon>Rhabditida</taxon>
        <taxon>Spirurina</taxon>
        <taxon>Spiruromorpha</taxon>
        <taxon>Filarioidea</taxon>
        <taxon>Onchocercidae</taxon>
        <taxon>Wuchereria</taxon>
    </lineage>
</organism>
<evidence type="ECO:0000256" key="2">
    <source>
        <dbReference type="ARBA" id="ARBA00022771"/>
    </source>
</evidence>
<dbReference type="Pfam" id="PF12874">
    <property type="entry name" value="zf-met"/>
    <property type="match status" value="2"/>
</dbReference>
<dbReference type="Pfam" id="PF12171">
    <property type="entry name" value="zf-C2H2_jaz"/>
    <property type="match status" value="1"/>
</dbReference>
<dbReference type="PANTHER" id="PTHR45762">
    <property type="entry name" value="ZINC FINGER RNA-BINDING PROTEIN"/>
    <property type="match status" value="1"/>
</dbReference>
<dbReference type="InterPro" id="IPR013087">
    <property type="entry name" value="Znf_C2H2_type"/>
</dbReference>
<evidence type="ECO:0000256" key="1">
    <source>
        <dbReference type="ARBA" id="ARBA00022723"/>
    </source>
</evidence>